<feature type="region of interest" description="Disordered" evidence="11">
    <location>
        <begin position="56"/>
        <end position="102"/>
    </location>
</feature>
<keyword evidence="4 10" id="KW-0678">Repressor</keyword>
<evidence type="ECO:0000256" key="1">
    <source>
        <dbReference type="ARBA" id="ARBA00004123"/>
    </source>
</evidence>
<evidence type="ECO:0000256" key="6">
    <source>
        <dbReference type="ARBA" id="ARBA00023163"/>
    </source>
</evidence>
<feature type="region of interest" description="Disordered" evidence="11">
    <location>
        <begin position="203"/>
        <end position="223"/>
    </location>
</feature>
<evidence type="ECO:0000256" key="10">
    <source>
        <dbReference type="RuleBase" id="RU004549"/>
    </source>
</evidence>
<feature type="compositionally biased region" description="Polar residues" evidence="11">
    <location>
        <begin position="79"/>
        <end position="89"/>
    </location>
</feature>
<feature type="compositionally biased region" description="Low complexity" evidence="11">
    <location>
        <begin position="63"/>
        <end position="78"/>
    </location>
</feature>
<dbReference type="GO" id="GO:0006355">
    <property type="term" value="P:regulation of DNA-templated transcription"/>
    <property type="evidence" value="ECO:0007669"/>
    <property type="project" value="InterPro"/>
</dbReference>
<dbReference type="PANTHER" id="PTHR31734:SF6">
    <property type="entry name" value="AUXIN-RESPONSIVE PROTEIN IAA11"/>
    <property type="match status" value="1"/>
</dbReference>
<dbReference type="GO" id="GO:0005634">
    <property type="term" value="C:nucleus"/>
    <property type="evidence" value="ECO:0007669"/>
    <property type="project" value="UniProtKB-SubCell"/>
</dbReference>
<reference evidence="13 14" key="1">
    <citation type="submission" date="2024-03" db="EMBL/GenBank/DDBJ databases">
        <authorList>
            <person name="Martinez-Hernandez J."/>
        </authorList>
    </citation>
    <scope>NUCLEOTIDE SEQUENCE [LARGE SCALE GENOMIC DNA]</scope>
</reference>
<dbReference type="InterPro" id="IPR033389">
    <property type="entry name" value="AUX/IAA_dom"/>
</dbReference>
<dbReference type="SUPFAM" id="SSF54277">
    <property type="entry name" value="CAD &amp; PB1 domains"/>
    <property type="match status" value="1"/>
</dbReference>
<comment type="function">
    <text evidence="9">Aux/IAA proteins are short-lived transcriptional factors that function as repressors of early auxin response genes at low auxin concentrations. Repression is thought to result from the interaction with auxin response factors (ARFs), proteins that bind to the auxin-responsive promoter element (AuxRE). Formation of heterodimers with ARF proteins may alter their ability to modulate early auxin response genes expression.</text>
</comment>
<evidence type="ECO:0000256" key="3">
    <source>
        <dbReference type="ARBA" id="ARBA00011726"/>
    </source>
</evidence>
<sequence>MHMMQGSSSSSMYSTLSKDDNFVFSSEDSSCPDDSNLHLGLGLTLSPSPIPPHAKIFTAKDFPSPSASSSSSSSSSSSLNIKSNVTSGNKRPADSVVSTNGSRQVVGWPPLRTYRMNSLNNNSKLPDAEVIKSMVDKSKSNIAVESSCDKSIIAKEKENLRSSLFVKVNKDGTPIGRKVDLSAHSSYETLARTLEDMFNEPTTVTTGKGSNGEGHGITAGTDGQSKLLDGSSNFVLTYEDGEGDWMLVGDVPWWMFLSSVRRLRIMKTCETNGLAPRLEEKSRRLKNKPI</sequence>
<organism evidence="13 14">
    <name type="scientific">Lupinus luteus</name>
    <name type="common">European yellow lupine</name>
    <dbReference type="NCBI Taxonomy" id="3873"/>
    <lineage>
        <taxon>Eukaryota</taxon>
        <taxon>Viridiplantae</taxon>
        <taxon>Streptophyta</taxon>
        <taxon>Embryophyta</taxon>
        <taxon>Tracheophyta</taxon>
        <taxon>Spermatophyta</taxon>
        <taxon>Magnoliopsida</taxon>
        <taxon>eudicotyledons</taxon>
        <taxon>Gunneridae</taxon>
        <taxon>Pentapetalae</taxon>
        <taxon>rosids</taxon>
        <taxon>fabids</taxon>
        <taxon>Fabales</taxon>
        <taxon>Fabaceae</taxon>
        <taxon>Papilionoideae</taxon>
        <taxon>50 kb inversion clade</taxon>
        <taxon>genistoids sensu lato</taxon>
        <taxon>core genistoids</taxon>
        <taxon>Genisteae</taxon>
        <taxon>Lupinus</taxon>
    </lineage>
</organism>
<evidence type="ECO:0000256" key="5">
    <source>
        <dbReference type="ARBA" id="ARBA00023015"/>
    </source>
</evidence>
<keyword evidence="7 10" id="KW-0539">Nucleus</keyword>
<dbReference type="PANTHER" id="PTHR31734">
    <property type="entry name" value="AUXIN-RESPONSIVE PROTEIN IAA17"/>
    <property type="match status" value="1"/>
</dbReference>
<keyword evidence="14" id="KW-1185">Reference proteome</keyword>
<dbReference type="Gene3D" id="3.10.20.90">
    <property type="entry name" value="Phosphatidylinositol 3-kinase Catalytic Subunit, Chain A, domain 1"/>
    <property type="match status" value="1"/>
</dbReference>
<dbReference type="EMBL" id="CAXHTB010000007">
    <property type="protein sequence ID" value="CAL0309795.1"/>
    <property type="molecule type" value="Genomic_DNA"/>
</dbReference>
<dbReference type="AlphaFoldDB" id="A0AAV1WK85"/>
<evidence type="ECO:0000256" key="4">
    <source>
        <dbReference type="ARBA" id="ARBA00022491"/>
    </source>
</evidence>
<evidence type="ECO:0000256" key="9">
    <source>
        <dbReference type="ARBA" id="ARBA00025283"/>
    </source>
</evidence>
<name>A0AAV1WK85_LUPLU</name>
<dbReference type="InterPro" id="IPR053793">
    <property type="entry name" value="PB1-like"/>
</dbReference>
<evidence type="ECO:0000313" key="14">
    <source>
        <dbReference type="Proteomes" id="UP001497480"/>
    </source>
</evidence>
<keyword evidence="5 10" id="KW-0805">Transcription regulation</keyword>
<keyword evidence="6 10" id="KW-0804">Transcription</keyword>
<dbReference type="Pfam" id="PF02309">
    <property type="entry name" value="AUX_IAA"/>
    <property type="match status" value="1"/>
</dbReference>
<keyword evidence="8 10" id="KW-0927">Auxin signaling pathway</keyword>
<dbReference type="InterPro" id="IPR003311">
    <property type="entry name" value="AUX_IAA"/>
</dbReference>
<comment type="subunit">
    <text evidence="3 10">Homodimers and heterodimers.</text>
</comment>
<proteinExistence type="inferred from homology"/>
<accession>A0AAV1WK85</accession>
<evidence type="ECO:0000256" key="2">
    <source>
        <dbReference type="ARBA" id="ARBA00006728"/>
    </source>
</evidence>
<protein>
    <recommendedName>
        <fullName evidence="10">Auxin-induced protein</fullName>
    </recommendedName>
</protein>
<evidence type="ECO:0000256" key="8">
    <source>
        <dbReference type="ARBA" id="ARBA00023294"/>
    </source>
</evidence>
<evidence type="ECO:0000259" key="12">
    <source>
        <dbReference type="PROSITE" id="PS51745"/>
    </source>
</evidence>
<dbReference type="GO" id="GO:0009734">
    <property type="term" value="P:auxin-activated signaling pathway"/>
    <property type="evidence" value="ECO:0007669"/>
    <property type="project" value="UniProtKB-UniRule"/>
</dbReference>
<comment type="caution">
    <text evidence="13">The sequence shown here is derived from an EMBL/GenBank/DDBJ whole genome shotgun (WGS) entry which is preliminary data.</text>
</comment>
<comment type="similarity">
    <text evidence="2 10">Belongs to the Aux/IAA family.</text>
</comment>
<dbReference type="PROSITE" id="PS51745">
    <property type="entry name" value="PB1"/>
    <property type="match status" value="1"/>
</dbReference>
<feature type="domain" description="PB1" evidence="12">
    <location>
        <begin position="163"/>
        <end position="268"/>
    </location>
</feature>
<evidence type="ECO:0000256" key="11">
    <source>
        <dbReference type="SAM" id="MobiDB-lite"/>
    </source>
</evidence>
<evidence type="ECO:0000256" key="7">
    <source>
        <dbReference type="ARBA" id="ARBA00023242"/>
    </source>
</evidence>
<gene>
    <name evidence="13" type="ORF">LLUT_LOCUS10855</name>
</gene>
<comment type="subcellular location">
    <subcellularLocation>
        <location evidence="1 10">Nucleus</location>
    </subcellularLocation>
</comment>
<evidence type="ECO:0000313" key="13">
    <source>
        <dbReference type="EMBL" id="CAL0309795.1"/>
    </source>
</evidence>
<dbReference type="Proteomes" id="UP001497480">
    <property type="component" value="Unassembled WGS sequence"/>
</dbReference>